<dbReference type="InterPro" id="IPR008638">
    <property type="entry name" value="FhaB/CdiA-like_TPS"/>
</dbReference>
<dbReference type="InterPro" id="IPR012334">
    <property type="entry name" value="Pectin_lyas_fold"/>
</dbReference>
<organism evidence="3 4">
    <name type="scientific">Acetonema longum DSM 6540</name>
    <dbReference type="NCBI Taxonomy" id="1009370"/>
    <lineage>
        <taxon>Bacteria</taxon>
        <taxon>Bacillati</taxon>
        <taxon>Bacillota</taxon>
        <taxon>Negativicutes</taxon>
        <taxon>Acetonemataceae</taxon>
        <taxon>Acetonema</taxon>
    </lineage>
</organism>
<dbReference type="SUPFAM" id="SSF51126">
    <property type="entry name" value="Pectin lyase-like"/>
    <property type="match status" value="1"/>
</dbReference>
<accession>F7NMM6</accession>
<keyword evidence="4" id="KW-1185">Reference proteome</keyword>
<dbReference type="Proteomes" id="UP000003240">
    <property type="component" value="Unassembled WGS sequence"/>
</dbReference>
<protein>
    <submittedName>
        <fullName evidence="3">Adhesin</fullName>
    </submittedName>
</protein>
<dbReference type="eggNOG" id="COG3210">
    <property type="taxonomic scope" value="Bacteria"/>
</dbReference>
<dbReference type="NCBIfam" id="TIGR01901">
    <property type="entry name" value="adhes_NPXG"/>
    <property type="match status" value="1"/>
</dbReference>
<dbReference type="InterPro" id="IPR011050">
    <property type="entry name" value="Pectin_lyase_fold/virulence"/>
</dbReference>
<comment type="caution">
    <text evidence="3">The sequence shown here is derived from an EMBL/GenBank/DDBJ whole genome shotgun (WGS) entry which is preliminary data.</text>
</comment>
<evidence type="ECO:0000313" key="3">
    <source>
        <dbReference type="EMBL" id="EGO62706.1"/>
    </source>
</evidence>
<gene>
    <name evidence="3" type="ORF">ALO_16786</name>
</gene>
<dbReference type="SMART" id="SM00912">
    <property type="entry name" value="Haemagg_act"/>
    <property type="match status" value="1"/>
</dbReference>
<feature type="compositionally biased region" description="Polar residues" evidence="1">
    <location>
        <begin position="1"/>
        <end position="12"/>
    </location>
</feature>
<feature type="domain" description="Filamentous haemagglutinin FhaB/tRNA nuclease CdiA-like TPS" evidence="2">
    <location>
        <begin position="92"/>
        <end position="212"/>
    </location>
</feature>
<dbReference type="STRING" id="1009370.ALO_16786"/>
<proteinExistence type="predicted"/>
<reference evidence="3 4" key="1">
    <citation type="journal article" date="2011" name="EMBO J.">
        <title>Structural diversity of bacterial flagellar motors.</title>
        <authorList>
            <person name="Chen S."/>
            <person name="Beeby M."/>
            <person name="Murphy G.E."/>
            <person name="Leadbetter J.R."/>
            <person name="Hendrixson D.R."/>
            <person name="Briegel A."/>
            <person name="Li Z."/>
            <person name="Shi J."/>
            <person name="Tocheva E.I."/>
            <person name="Muller A."/>
            <person name="Dobro M.J."/>
            <person name="Jensen G.J."/>
        </authorList>
    </citation>
    <scope>NUCLEOTIDE SEQUENCE [LARGE SCALE GENOMIC DNA]</scope>
    <source>
        <strain evidence="3 4">DSM 6540</strain>
    </source>
</reference>
<dbReference type="OrthoDB" id="1672057at2"/>
<dbReference type="RefSeq" id="WP_004097853.1">
    <property type="nucleotide sequence ID" value="NZ_AFGF01000180.1"/>
</dbReference>
<dbReference type="AlphaFoldDB" id="F7NMM6"/>
<dbReference type="EMBL" id="AFGF01000180">
    <property type="protein sequence ID" value="EGO62706.1"/>
    <property type="molecule type" value="Genomic_DNA"/>
</dbReference>
<name>F7NMM6_9FIRM</name>
<dbReference type="Pfam" id="PF05860">
    <property type="entry name" value="TPS"/>
    <property type="match status" value="1"/>
</dbReference>
<evidence type="ECO:0000313" key="4">
    <source>
        <dbReference type="Proteomes" id="UP000003240"/>
    </source>
</evidence>
<feature type="non-terminal residue" evidence="3">
    <location>
        <position position="1"/>
    </location>
</feature>
<dbReference type="NCBIfam" id="TIGR01731">
    <property type="entry name" value="fil_hemag_20aa"/>
    <property type="match status" value="1"/>
</dbReference>
<feature type="compositionally biased region" description="Pro residues" evidence="1">
    <location>
        <begin position="23"/>
        <end position="32"/>
    </location>
</feature>
<dbReference type="Gene3D" id="2.160.20.10">
    <property type="entry name" value="Single-stranded right-handed beta-helix, Pectin lyase-like"/>
    <property type="match status" value="1"/>
</dbReference>
<feature type="region of interest" description="Disordered" evidence="1">
    <location>
        <begin position="1"/>
        <end position="65"/>
    </location>
</feature>
<dbReference type="InterPro" id="IPR010069">
    <property type="entry name" value="CdiA_FHA1_rpt"/>
</dbReference>
<sequence>AQNVQVHQSDPNPVTEPEDPNPGEQPPQPAEPPTGEQPTTPDPSVIQPELPDLPDLPGSTFTPAPVAKPDHLPLVADTTAPVAYQPIIDRAANGVALVQIATPTAGGVSRNLYTHFNIDPSGLILNNTTEYTQTQLGGYIDANHRLNGVSAPTILSEVTSPHLSHLNGYLEVAGAQANLVIANANGISVNGFGTINAREITLSTAQPTDWQNLTYAPAATGDIRVEGDGLNAATADHLSLRTRNFTNIASELRAQHLTLTADGKLANSGAISATDTARLSGQTLTN</sequence>
<evidence type="ECO:0000259" key="2">
    <source>
        <dbReference type="SMART" id="SM00912"/>
    </source>
</evidence>
<evidence type="ECO:0000256" key="1">
    <source>
        <dbReference type="SAM" id="MobiDB-lite"/>
    </source>
</evidence>
<feature type="compositionally biased region" description="Low complexity" evidence="1">
    <location>
        <begin position="33"/>
        <end position="43"/>
    </location>
</feature>
<feature type="non-terminal residue" evidence="3">
    <location>
        <position position="286"/>
    </location>
</feature>